<evidence type="ECO:0000313" key="3">
    <source>
        <dbReference type="Proteomes" id="UP000005012"/>
    </source>
</evidence>
<dbReference type="InterPro" id="IPR019713">
    <property type="entry name" value="Memb_YlaC"/>
</dbReference>
<reference evidence="3" key="2">
    <citation type="submission" date="2012-04" db="EMBL/GenBank/DDBJ databases">
        <title>Complete genome sequence of Providencia stuartii clinical isolate MRSN 2154.</title>
        <authorList>
            <person name="Clifford R.J."/>
            <person name="Hang J."/>
            <person name="Riley M.C."/>
            <person name="Onmus-Leone F."/>
            <person name="Kuschner R.A."/>
            <person name="Lesho E.P."/>
            <person name="Waterman P.E."/>
        </authorList>
    </citation>
    <scope>NUCLEOTIDE SEQUENCE [LARGE SCALE GENOMIC DNA]</scope>
    <source>
        <strain evidence="3">MRSN 2154</strain>
    </source>
</reference>
<dbReference type="Proteomes" id="UP000005012">
    <property type="component" value="Chromosome"/>
</dbReference>
<protein>
    <recommendedName>
        <fullName evidence="4">Inner membrane protein ylaC</fullName>
    </recommendedName>
</protein>
<dbReference type="AlphaFoldDB" id="A0A140NRU3"/>
<dbReference type="GeneID" id="93519907"/>
<feature type="transmembrane region" description="Helical" evidence="1">
    <location>
        <begin position="61"/>
        <end position="80"/>
    </location>
</feature>
<dbReference type="PATRIC" id="fig|1157951.4.peg.3581"/>
<dbReference type="KEGG" id="psi:S70_17840"/>
<accession>A0A140NRU3</accession>
<feature type="transmembrane region" description="Helical" evidence="1">
    <location>
        <begin position="37"/>
        <end position="55"/>
    </location>
</feature>
<dbReference type="HOGENOM" id="CLU_134298_0_0_6"/>
<dbReference type="OrthoDB" id="6504054at2"/>
<evidence type="ECO:0008006" key="4">
    <source>
        <dbReference type="Google" id="ProtNLM"/>
    </source>
</evidence>
<keyword evidence="1" id="KW-0472">Membrane</keyword>
<evidence type="ECO:0000313" key="2">
    <source>
        <dbReference type="EMBL" id="AFH95378.1"/>
    </source>
</evidence>
<sequence>MDIIKKILIEDLDTINKKEKRDGKPYFNSQFIANHPYLCIGMVAAYIPLAILVLYAPYFGLYWMLGFTALFVILAAVLLFDIKPVYRFEDIGVLDLRVCYNGEWFVTEQVSDASIQKILDSNEVNHAIKQEITRLLELKGMLSFYDIYHIAYPEIPSQAKAPLMTQNKAQYQ</sequence>
<gene>
    <name evidence="2" type="ordered locus">S70_17840</name>
</gene>
<reference evidence="2 3" key="1">
    <citation type="journal article" date="2012" name="J. Bacteriol.">
        <title>Complete Genome Sequence of Providencia stuartii Clinical Isolate MRSN 2154.</title>
        <authorList>
            <person name="Clifford R.J."/>
            <person name="Hang J."/>
            <person name="Riley M.C."/>
            <person name="Onmus-Leone F."/>
            <person name="Kuschner R.A."/>
            <person name="Lesho E.P."/>
            <person name="Waterman P.E."/>
        </authorList>
    </citation>
    <scope>NUCLEOTIDE SEQUENCE [LARGE SCALE GENOMIC DNA]</scope>
    <source>
        <strain evidence="2 3">MRSN 2154</strain>
    </source>
</reference>
<name>A0A140NRU3_PROSM</name>
<evidence type="ECO:0000256" key="1">
    <source>
        <dbReference type="SAM" id="Phobius"/>
    </source>
</evidence>
<dbReference type="Pfam" id="PF10777">
    <property type="entry name" value="YlaC"/>
    <property type="match status" value="1"/>
</dbReference>
<dbReference type="EMBL" id="CP003488">
    <property type="protein sequence ID" value="AFH95378.1"/>
    <property type="molecule type" value="Genomic_DNA"/>
</dbReference>
<proteinExistence type="predicted"/>
<keyword evidence="1" id="KW-0812">Transmembrane</keyword>
<dbReference type="RefSeq" id="WP_004918510.1">
    <property type="nucleotide sequence ID" value="NC_017731.1"/>
</dbReference>
<keyword evidence="1" id="KW-1133">Transmembrane helix</keyword>
<organism evidence="2 3">
    <name type="scientific">Providencia stuartii (strain MRSN 2154)</name>
    <dbReference type="NCBI Taxonomy" id="1157951"/>
    <lineage>
        <taxon>Bacteria</taxon>
        <taxon>Pseudomonadati</taxon>
        <taxon>Pseudomonadota</taxon>
        <taxon>Gammaproteobacteria</taxon>
        <taxon>Enterobacterales</taxon>
        <taxon>Morganellaceae</taxon>
        <taxon>Providencia</taxon>
    </lineage>
</organism>